<keyword evidence="2" id="KW-1134">Transmembrane beta strand</keyword>
<reference evidence="3" key="1">
    <citation type="submission" date="2023-04" db="EMBL/GenBank/DDBJ databases">
        <title>Genome Encyclopedia of Bacteria and Archaea VI: Functional Genomics of Type Strains.</title>
        <authorList>
            <person name="Whitman W."/>
        </authorList>
    </citation>
    <scope>NUCLEOTIDE SEQUENCE</scope>
    <source>
        <strain evidence="3">Enz.4-51</strain>
    </source>
</reference>
<organism evidence="3 4">
    <name type="scientific">Polynucleobacter sphagniphilus</name>
    <dbReference type="NCBI Taxonomy" id="1743169"/>
    <lineage>
        <taxon>Bacteria</taxon>
        <taxon>Pseudomonadati</taxon>
        <taxon>Pseudomonadota</taxon>
        <taxon>Betaproteobacteria</taxon>
        <taxon>Burkholderiales</taxon>
        <taxon>Burkholderiaceae</taxon>
        <taxon>Polynucleobacter</taxon>
    </lineage>
</organism>
<name>A0AA43MAB8_9BURK</name>
<dbReference type="Gene3D" id="1.20.1600.10">
    <property type="entry name" value="Outer membrane efflux proteins (OEP)"/>
    <property type="match status" value="1"/>
</dbReference>
<sequence>MCMWANVQVNKHKPFFIILLALFLGSCAVGPDFVSPQAPEGAAYLKNDEPWQTIRADGKTQMFHSGTWTDANWWMMFQSETLNAEVEQALKQNPSLLASEASLKQSQDLMRAGYGIFFPQVSAGLGASRIANAPMQLGSAAPGSIFNLLTASASVSYVLDIFGGERRQVEALRAQVDYQKYSTNAAYLMLSANVVNTSIARAGYLEEIKATEELITLEKEQLKVAQAQVTGGTAAYATVLSIQSLIASNEASIASLRQRVSQAEHLLAALEGVDPSHVTLSTITLESLTLPADIPVTLPSDLVRNRPDILAAEAQMHVASANIGVATAEMFPSVSLNATYGVASNTFSSLSGPSQQFWSAGPGISIPIFKGGSLYYARQASLDAYEQTQASYKQIVLNAFAEVADCLTALVHDAQAVQGQLDAKTAAAEALKLMQINYNAGLVDYLSVLIADVQYHQASIAYVQALAQRYQDTVALYVALGGGWGEVKN</sequence>
<keyword evidence="2" id="KW-0732">Signal</keyword>
<dbReference type="NCBIfam" id="TIGR01845">
    <property type="entry name" value="outer_NodT"/>
    <property type="match status" value="1"/>
</dbReference>
<evidence type="ECO:0000256" key="1">
    <source>
        <dbReference type="ARBA" id="ARBA00007613"/>
    </source>
</evidence>
<dbReference type="Gene3D" id="2.20.200.10">
    <property type="entry name" value="Outer membrane efflux proteins (OEP)"/>
    <property type="match status" value="1"/>
</dbReference>
<feature type="signal peptide" evidence="2">
    <location>
        <begin position="1"/>
        <end position="28"/>
    </location>
</feature>
<keyword evidence="2" id="KW-0812">Transmembrane</keyword>
<evidence type="ECO:0000313" key="4">
    <source>
        <dbReference type="Proteomes" id="UP001161160"/>
    </source>
</evidence>
<dbReference type="GO" id="GO:0005886">
    <property type="term" value="C:plasma membrane"/>
    <property type="evidence" value="ECO:0007669"/>
    <property type="project" value="UniProtKB-SubCell"/>
</dbReference>
<protein>
    <submittedName>
        <fullName evidence="3">NodT family efflux transporter outer membrane factor (OMF) lipoprotein</fullName>
    </submittedName>
</protein>
<dbReference type="SUPFAM" id="SSF56954">
    <property type="entry name" value="Outer membrane efflux proteins (OEP)"/>
    <property type="match status" value="1"/>
</dbReference>
<dbReference type="InterPro" id="IPR003423">
    <property type="entry name" value="OMP_efflux"/>
</dbReference>
<dbReference type="Pfam" id="PF02321">
    <property type="entry name" value="OEP"/>
    <property type="match status" value="2"/>
</dbReference>
<dbReference type="InterPro" id="IPR010131">
    <property type="entry name" value="MdtP/NodT-like"/>
</dbReference>
<keyword evidence="2" id="KW-0472">Membrane</keyword>
<proteinExistence type="inferred from homology"/>
<dbReference type="EMBL" id="JARXYA010000005">
    <property type="protein sequence ID" value="MDH6503939.1"/>
    <property type="molecule type" value="Genomic_DNA"/>
</dbReference>
<accession>A0AA43MAB8</accession>
<dbReference type="AlphaFoldDB" id="A0AA43MAB8"/>
<dbReference type="GO" id="GO:0015562">
    <property type="term" value="F:efflux transmembrane transporter activity"/>
    <property type="evidence" value="ECO:0007669"/>
    <property type="project" value="InterPro"/>
</dbReference>
<comment type="caution">
    <text evidence="3">The sequence shown here is derived from an EMBL/GenBank/DDBJ whole genome shotgun (WGS) entry which is preliminary data.</text>
</comment>
<dbReference type="PANTHER" id="PTHR30203:SF33">
    <property type="entry name" value="BLR4455 PROTEIN"/>
    <property type="match status" value="1"/>
</dbReference>
<comment type="similarity">
    <text evidence="1 2">Belongs to the outer membrane factor (OMF) (TC 1.B.17) family.</text>
</comment>
<gene>
    <name evidence="3" type="ORF">M2127_001243</name>
</gene>
<dbReference type="PANTHER" id="PTHR30203">
    <property type="entry name" value="OUTER MEMBRANE CATION EFFLUX PROTEIN"/>
    <property type="match status" value="1"/>
</dbReference>
<evidence type="ECO:0000313" key="3">
    <source>
        <dbReference type="EMBL" id="MDH6503939.1"/>
    </source>
</evidence>
<dbReference type="Proteomes" id="UP001161160">
    <property type="component" value="Unassembled WGS sequence"/>
</dbReference>
<keyword evidence="2" id="KW-0564">Palmitate</keyword>
<keyword evidence="2 3" id="KW-0449">Lipoprotein</keyword>
<feature type="chain" id="PRO_5041488290" evidence="2">
    <location>
        <begin position="29"/>
        <end position="489"/>
    </location>
</feature>
<comment type="subcellular location">
    <subcellularLocation>
        <location evidence="2">Cell membrane</location>
        <topology evidence="2">Lipid-anchor</topology>
    </subcellularLocation>
</comment>
<evidence type="ECO:0000256" key="2">
    <source>
        <dbReference type="RuleBase" id="RU362097"/>
    </source>
</evidence>
<keyword evidence="4" id="KW-1185">Reference proteome</keyword>